<organism evidence="1 2">
    <name type="scientific">Mycena albidolilacea</name>
    <dbReference type="NCBI Taxonomy" id="1033008"/>
    <lineage>
        <taxon>Eukaryota</taxon>
        <taxon>Fungi</taxon>
        <taxon>Dikarya</taxon>
        <taxon>Basidiomycota</taxon>
        <taxon>Agaricomycotina</taxon>
        <taxon>Agaricomycetes</taxon>
        <taxon>Agaricomycetidae</taxon>
        <taxon>Agaricales</taxon>
        <taxon>Marasmiineae</taxon>
        <taxon>Mycenaceae</taxon>
        <taxon>Mycena</taxon>
    </lineage>
</organism>
<name>A0AAD7E6R5_9AGAR</name>
<reference evidence="1" key="1">
    <citation type="submission" date="2023-03" db="EMBL/GenBank/DDBJ databases">
        <title>Massive genome expansion in bonnet fungi (Mycena s.s.) driven by repeated elements and novel gene families across ecological guilds.</title>
        <authorList>
            <consortium name="Lawrence Berkeley National Laboratory"/>
            <person name="Harder C.B."/>
            <person name="Miyauchi S."/>
            <person name="Viragh M."/>
            <person name="Kuo A."/>
            <person name="Thoen E."/>
            <person name="Andreopoulos B."/>
            <person name="Lu D."/>
            <person name="Skrede I."/>
            <person name="Drula E."/>
            <person name="Henrissat B."/>
            <person name="Morin E."/>
            <person name="Kohler A."/>
            <person name="Barry K."/>
            <person name="LaButti K."/>
            <person name="Morin E."/>
            <person name="Salamov A."/>
            <person name="Lipzen A."/>
            <person name="Mereny Z."/>
            <person name="Hegedus B."/>
            <person name="Baldrian P."/>
            <person name="Stursova M."/>
            <person name="Weitz H."/>
            <person name="Taylor A."/>
            <person name="Grigoriev I.V."/>
            <person name="Nagy L.G."/>
            <person name="Martin F."/>
            <person name="Kauserud H."/>
        </authorList>
    </citation>
    <scope>NUCLEOTIDE SEQUENCE</scope>
    <source>
        <strain evidence="1">CBHHK002</strain>
    </source>
</reference>
<gene>
    <name evidence="1" type="ORF">DFH08DRAFT_1090366</name>
</gene>
<dbReference type="AlphaFoldDB" id="A0AAD7E6R5"/>
<evidence type="ECO:0000313" key="1">
    <source>
        <dbReference type="EMBL" id="KAJ7300987.1"/>
    </source>
</evidence>
<dbReference type="Proteomes" id="UP001218218">
    <property type="component" value="Unassembled WGS sequence"/>
</dbReference>
<accession>A0AAD7E6R5</accession>
<keyword evidence="2" id="KW-1185">Reference proteome</keyword>
<comment type="caution">
    <text evidence="1">The sequence shown here is derived from an EMBL/GenBank/DDBJ whole genome shotgun (WGS) entry which is preliminary data.</text>
</comment>
<proteinExistence type="predicted"/>
<evidence type="ECO:0000313" key="2">
    <source>
        <dbReference type="Proteomes" id="UP001218218"/>
    </source>
</evidence>
<protein>
    <submittedName>
        <fullName evidence="1">Uncharacterized protein</fullName>
    </submittedName>
</protein>
<sequence>MVVSAFFDIGDVEDTTWDDDLLAPFEYGKVETRVWSDFHTPAIRPLHTAPAPAAAFPAPAPAHHCSRSPSASRSLLLSPRRHAPCTCTRPPLRAPPLPPARPSPASAPYICTRFHIQRRPSTFEPSRYKDDTREIIVSDHLERTVPSLPNFMGVRIAVTVVEAESGGIRFAAQRLGFRINQLIHPLFTPLNTQGSCRQDRNR</sequence>
<dbReference type="EMBL" id="JARIHO010000147">
    <property type="protein sequence ID" value="KAJ7300987.1"/>
    <property type="molecule type" value="Genomic_DNA"/>
</dbReference>